<organism evidence="1 2">
    <name type="scientific">Saguinus oedipus</name>
    <name type="common">Cotton-top tamarin</name>
    <name type="synonym">Oedipomidas oedipus</name>
    <dbReference type="NCBI Taxonomy" id="9490"/>
    <lineage>
        <taxon>Eukaryota</taxon>
        <taxon>Metazoa</taxon>
        <taxon>Chordata</taxon>
        <taxon>Craniata</taxon>
        <taxon>Vertebrata</taxon>
        <taxon>Euteleostomi</taxon>
        <taxon>Mammalia</taxon>
        <taxon>Eutheria</taxon>
        <taxon>Euarchontoglires</taxon>
        <taxon>Primates</taxon>
        <taxon>Haplorrhini</taxon>
        <taxon>Platyrrhini</taxon>
        <taxon>Cebidae</taxon>
        <taxon>Callitrichinae</taxon>
        <taxon>Saguinus</taxon>
    </lineage>
</organism>
<proteinExistence type="predicted"/>
<sequence length="66" mass="7844">MQCLQETSKVYKTQPLLVFFQQKIIATEIQNINWKLLGYIKNVHLETSVKGGKMHYFLDMELRKDL</sequence>
<comment type="caution">
    <text evidence="1">The sequence shown here is derived from an EMBL/GenBank/DDBJ whole genome shotgun (WGS) entry which is preliminary data.</text>
</comment>
<evidence type="ECO:0000313" key="2">
    <source>
        <dbReference type="Proteomes" id="UP001266305"/>
    </source>
</evidence>
<dbReference type="Proteomes" id="UP001266305">
    <property type="component" value="Unassembled WGS sequence"/>
</dbReference>
<name>A0ABQ9VDB9_SAGOE</name>
<accession>A0ABQ9VDB9</accession>
<protein>
    <submittedName>
        <fullName evidence="1">Uncharacterized protein</fullName>
    </submittedName>
</protein>
<dbReference type="EMBL" id="JASSZA010000007">
    <property type="protein sequence ID" value="KAK2107232.1"/>
    <property type="molecule type" value="Genomic_DNA"/>
</dbReference>
<reference evidence="1 2" key="1">
    <citation type="submission" date="2023-05" db="EMBL/GenBank/DDBJ databases">
        <title>B98-5 Cell Line De Novo Hybrid Assembly: An Optical Mapping Approach.</title>
        <authorList>
            <person name="Kananen K."/>
            <person name="Auerbach J.A."/>
            <person name="Kautto E."/>
            <person name="Blachly J.S."/>
        </authorList>
    </citation>
    <scope>NUCLEOTIDE SEQUENCE [LARGE SCALE GENOMIC DNA]</scope>
    <source>
        <strain evidence="1">B95-8</strain>
        <tissue evidence="1">Cell line</tissue>
    </source>
</reference>
<gene>
    <name evidence="1" type="ORF">P7K49_016746</name>
</gene>
<evidence type="ECO:0000313" key="1">
    <source>
        <dbReference type="EMBL" id="KAK2107232.1"/>
    </source>
</evidence>
<keyword evidence="2" id="KW-1185">Reference proteome</keyword>